<dbReference type="PROSITE" id="PS50088">
    <property type="entry name" value="ANK_REPEAT"/>
    <property type="match status" value="3"/>
</dbReference>
<feature type="repeat" description="ANK" evidence="4">
    <location>
        <begin position="202"/>
        <end position="234"/>
    </location>
</feature>
<dbReference type="SMART" id="SM00248">
    <property type="entry name" value="ANK"/>
    <property type="match status" value="3"/>
</dbReference>
<dbReference type="PANTHER" id="PTHR24161:SF85">
    <property type="entry name" value="PALMITOYLTRANSFERASE HIP14"/>
    <property type="match status" value="1"/>
</dbReference>
<dbReference type="AlphaFoldDB" id="A0A2I2GK65"/>
<dbReference type="Gene3D" id="1.25.40.20">
    <property type="entry name" value="Ankyrin repeat-containing domain"/>
    <property type="match status" value="2"/>
</dbReference>
<dbReference type="SUPFAM" id="SSF48403">
    <property type="entry name" value="Ankyrin repeat"/>
    <property type="match status" value="1"/>
</dbReference>
<evidence type="ECO:0000256" key="3">
    <source>
        <dbReference type="ARBA" id="ARBA00023043"/>
    </source>
</evidence>
<name>A0A2I2GK65_9EURO</name>
<evidence type="ECO:0000256" key="2">
    <source>
        <dbReference type="ARBA" id="ARBA00022737"/>
    </source>
</evidence>
<dbReference type="PROSITE" id="PS50297">
    <property type="entry name" value="ANK_REP_REGION"/>
    <property type="match status" value="3"/>
</dbReference>
<dbReference type="OrthoDB" id="426293at2759"/>
<keyword evidence="6" id="KW-1185">Reference proteome</keyword>
<feature type="repeat" description="ANK" evidence="4">
    <location>
        <begin position="95"/>
        <end position="127"/>
    </location>
</feature>
<dbReference type="EMBL" id="MSFO01000002">
    <property type="protein sequence ID" value="PLB53262.1"/>
    <property type="molecule type" value="Genomic_DNA"/>
</dbReference>
<sequence length="257" mass="27348">MKEDLVSVAQTDHLDKLRHLLDLEIAQNPEFLTPAIDAACYAAARSNNPAALGILLDSGCSVMPDTVITALAQGHTAIIDCLLAHNWNINGSLGHSGDALIMSAHEGRLEMVQFLLSRGADPNSGNWSGAFNNAIEMAAVSGSIPVADALLNAGAVLKGRFALKKAASWGRVAMVAFLLERGAAIDEIRVNPYIVEEPWERDEKNALCEAAWRGQAAVVKLLLEKGADPSIRDTKGRSALELAKAGGHESCVKLLDH</sequence>
<keyword evidence="3 4" id="KW-0040">ANK repeat</keyword>
<evidence type="ECO:0000313" key="6">
    <source>
        <dbReference type="Proteomes" id="UP000234275"/>
    </source>
</evidence>
<gene>
    <name evidence="5" type="ORF">P170DRAFT_507946</name>
</gene>
<dbReference type="Proteomes" id="UP000234275">
    <property type="component" value="Unassembled WGS sequence"/>
</dbReference>
<dbReference type="GeneID" id="36562223"/>
<evidence type="ECO:0000256" key="4">
    <source>
        <dbReference type="PROSITE-ProRule" id="PRU00023"/>
    </source>
</evidence>
<dbReference type="Pfam" id="PF12796">
    <property type="entry name" value="Ank_2"/>
    <property type="match status" value="2"/>
</dbReference>
<dbReference type="RefSeq" id="XP_024708564.1">
    <property type="nucleotide sequence ID" value="XM_024854517.1"/>
</dbReference>
<organism evidence="5 6">
    <name type="scientific">Aspergillus steynii IBT 23096</name>
    <dbReference type="NCBI Taxonomy" id="1392250"/>
    <lineage>
        <taxon>Eukaryota</taxon>
        <taxon>Fungi</taxon>
        <taxon>Dikarya</taxon>
        <taxon>Ascomycota</taxon>
        <taxon>Pezizomycotina</taxon>
        <taxon>Eurotiomycetes</taxon>
        <taxon>Eurotiomycetidae</taxon>
        <taxon>Eurotiales</taxon>
        <taxon>Aspergillaceae</taxon>
        <taxon>Aspergillus</taxon>
        <taxon>Aspergillus subgen. Circumdati</taxon>
    </lineage>
</organism>
<evidence type="ECO:0000313" key="5">
    <source>
        <dbReference type="EMBL" id="PLB53262.1"/>
    </source>
</evidence>
<dbReference type="STRING" id="1392250.A0A2I2GK65"/>
<dbReference type="InterPro" id="IPR002110">
    <property type="entry name" value="Ankyrin_rpt"/>
</dbReference>
<dbReference type="EC" id="2.3.1.225" evidence="1"/>
<dbReference type="VEuPathDB" id="FungiDB:P170DRAFT_507946"/>
<evidence type="ECO:0000256" key="1">
    <source>
        <dbReference type="ARBA" id="ARBA00012210"/>
    </source>
</evidence>
<protein>
    <recommendedName>
        <fullName evidence="1">protein S-acyltransferase</fullName>
        <ecNumber evidence="1">2.3.1.225</ecNumber>
    </recommendedName>
</protein>
<keyword evidence="2" id="KW-0677">Repeat</keyword>
<feature type="repeat" description="ANK" evidence="4">
    <location>
        <begin position="158"/>
        <end position="190"/>
    </location>
</feature>
<reference evidence="5 6" key="1">
    <citation type="submission" date="2016-12" db="EMBL/GenBank/DDBJ databases">
        <title>The genomes of Aspergillus section Nigri reveals drivers in fungal speciation.</title>
        <authorList>
            <consortium name="DOE Joint Genome Institute"/>
            <person name="Vesth T.C."/>
            <person name="Nybo J."/>
            <person name="Theobald S."/>
            <person name="Brandl J."/>
            <person name="Frisvad J.C."/>
            <person name="Nielsen K.F."/>
            <person name="Lyhne E.K."/>
            <person name="Kogle M.E."/>
            <person name="Kuo A."/>
            <person name="Riley R."/>
            <person name="Clum A."/>
            <person name="Nolan M."/>
            <person name="Lipzen A."/>
            <person name="Salamov A."/>
            <person name="Henrissat B."/>
            <person name="Wiebenga A."/>
            <person name="De Vries R.P."/>
            <person name="Grigoriev I.V."/>
            <person name="Mortensen U.H."/>
            <person name="Andersen M.R."/>
            <person name="Baker S.E."/>
        </authorList>
    </citation>
    <scope>NUCLEOTIDE SEQUENCE [LARGE SCALE GENOMIC DNA]</scope>
    <source>
        <strain evidence="5 6">IBT 23096</strain>
    </source>
</reference>
<dbReference type="GO" id="GO:0019706">
    <property type="term" value="F:protein-cysteine S-palmitoyltransferase activity"/>
    <property type="evidence" value="ECO:0007669"/>
    <property type="project" value="UniProtKB-EC"/>
</dbReference>
<dbReference type="PANTHER" id="PTHR24161">
    <property type="entry name" value="ANK_REP_REGION DOMAIN-CONTAINING PROTEIN-RELATED"/>
    <property type="match status" value="1"/>
</dbReference>
<proteinExistence type="predicted"/>
<accession>A0A2I2GK65</accession>
<comment type="caution">
    <text evidence="5">The sequence shown here is derived from an EMBL/GenBank/DDBJ whole genome shotgun (WGS) entry which is preliminary data.</text>
</comment>
<dbReference type="InterPro" id="IPR036770">
    <property type="entry name" value="Ankyrin_rpt-contain_sf"/>
</dbReference>